<dbReference type="InterPro" id="IPR003000">
    <property type="entry name" value="Sirtuin"/>
</dbReference>
<dbReference type="EC" id="2.3.1.-" evidence="5"/>
<evidence type="ECO:0000256" key="3">
    <source>
        <dbReference type="ARBA" id="ARBA00022833"/>
    </source>
</evidence>
<feature type="binding site" evidence="5">
    <location>
        <begin position="145"/>
        <end position="148"/>
    </location>
    <ligand>
        <name>NAD(+)</name>
        <dbReference type="ChEBI" id="CHEBI:57540"/>
    </ligand>
</feature>
<dbReference type="HAMAP" id="MF_01967">
    <property type="entry name" value="Sirtuin_ClassII"/>
    <property type="match status" value="1"/>
</dbReference>
<feature type="domain" description="Deacetylase sirtuin-type" evidence="7">
    <location>
        <begin position="39"/>
        <end position="329"/>
    </location>
</feature>
<feature type="binding site" evidence="5 6">
    <location>
        <position position="171"/>
    </location>
    <ligand>
        <name>Zn(2+)</name>
        <dbReference type="ChEBI" id="CHEBI:29105"/>
    </ligand>
</feature>
<feature type="binding site" evidence="5">
    <location>
        <begin position="288"/>
        <end position="290"/>
    </location>
    <ligand>
        <name>NAD(+)</name>
        <dbReference type="ChEBI" id="CHEBI:57540"/>
    </ligand>
</feature>
<feature type="binding site" evidence="5 6">
    <location>
        <position position="174"/>
    </location>
    <ligand>
        <name>Zn(2+)</name>
        <dbReference type="ChEBI" id="CHEBI:29105"/>
    </ligand>
</feature>
<comment type="similarity">
    <text evidence="5">Belongs to the sirtuin family. Class II subfamily.</text>
</comment>
<dbReference type="GO" id="GO:0017136">
    <property type="term" value="F:histone deacetylase activity, NAD-dependent"/>
    <property type="evidence" value="ECO:0007669"/>
    <property type="project" value="TreeGrafter"/>
</dbReference>
<keyword evidence="4 5" id="KW-0520">NAD</keyword>
<dbReference type="PROSITE" id="PS50305">
    <property type="entry name" value="SIRTUIN"/>
    <property type="match status" value="1"/>
</dbReference>
<reference evidence="8" key="1">
    <citation type="journal article" date="2023" name="bioRxiv">
        <title>Scaffold-level genome assemblies of two parasitoid biocontrol wasps reveal the parthenogenesis mechanism and an associated novel virus.</title>
        <authorList>
            <person name="Inwood S."/>
            <person name="Skelly J."/>
            <person name="Guhlin J."/>
            <person name="Harrop T."/>
            <person name="Goldson S."/>
            <person name="Dearden P."/>
        </authorList>
    </citation>
    <scope>NUCLEOTIDE SEQUENCE</scope>
    <source>
        <strain evidence="8">Irish</strain>
        <tissue evidence="8">Whole body</tissue>
    </source>
</reference>
<evidence type="ECO:0000313" key="9">
    <source>
        <dbReference type="Proteomes" id="UP001168990"/>
    </source>
</evidence>
<dbReference type="GO" id="GO:0005759">
    <property type="term" value="C:mitochondrial matrix"/>
    <property type="evidence" value="ECO:0007669"/>
    <property type="project" value="UniProtKB-SubCell"/>
</dbReference>
<keyword evidence="5" id="KW-0496">Mitochondrion</keyword>
<feature type="active site" description="Proton acceptor" evidence="5 6">
    <location>
        <position position="163"/>
    </location>
</feature>
<dbReference type="PANTHER" id="PTHR11085">
    <property type="entry name" value="NAD-DEPENDENT PROTEIN DEACYLASE SIRTUIN-5, MITOCHONDRIAL-RELATED"/>
    <property type="match status" value="1"/>
</dbReference>
<comment type="catalytic activity">
    <reaction evidence="5">
        <text>N(6)-acetyl-L-lysyl-[protein] + NAD(+) + H2O = 2''-O-acetyl-ADP-D-ribose + nicotinamide + L-lysyl-[protein]</text>
        <dbReference type="Rhea" id="RHEA:43636"/>
        <dbReference type="Rhea" id="RHEA-COMP:9752"/>
        <dbReference type="Rhea" id="RHEA-COMP:10731"/>
        <dbReference type="ChEBI" id="CHEBI:15377"/>
        <dbReference type="ChEBI" id="CHEBI:17154"/>
        <dbReference type="ChEBI" id="CHEBI:29969"/>
        <dbReference type="ChEBI" id="CHEBI:57540"/>
        <dbReference type="ChEBI" id="CHEBI:61930"/>
        <dbReference type="ChEBI" id="CHEBI:83767"/>
        <dbReference type="EC" id="2.3.1.286"/>
    </reaction>
</comment>
<keyword evidence="2 5" id="KW-0479">Metal-binding</keyword>
<dbReference type="PANTHER" id="PTHR11085:SF10">
    <property type="entry name" value="NAD-DEPENDENT PROTEIN DEACYLASE SIRTUIN-5, MITOCHONDRIAL-RELATED"/>
    <property type="match status" value="1"/>
</dbReference>
<dbReference type="Pfam" id="PF02146">
    <property type="entry name" value="SIR2"/>
    <property type="match status" value="1"/>
</dbReference>
<dbReference type="NCBIfam" id="NF003738">
    <property type="entry name" value="PRK05333.1"/>
    <property type="match status" value="1"/>
</dbReference>
<accession>A0AA39FVP6</accession>
<keyword evidence="3 5" id="KW-0862">Zinc</keyword>
<dbReference type="CDD" id="cd01409">
    <property type="entry name" value="SIRT4"/>
    <property type="match status" value="1"/>
</dbReference>
<feature type="binding site" evidence="5 6">
    <location>
        <position position="222"/>
    </location>
    <ligand>
        <name>Zn(2+)</name>
        <dbReference type="ChEBI" id="CHEBI:29105"/>
    </ligand>
</feature>
<dbReference type="InterPro" id="IPR029035">
    <property type="entry name" value="DHS-like_NAD/FAD-binding_dom"/>
</dbReference>
<comment type="function">
    <text evidence="5">NAD-dependent protein deacylase. Catalyzes the NAD-dependent hydrolysis of acyl groups from lysine residues.</text>
</comment>
<feature type="binding site" evidence="5">
    <location>
        <position position="306"/>
    </location>
    <ligand>
        <name>NAD(+)</name>
        <dbReference type="ChEBI" id="CHEBI:57540"/>
    </ligand>
</feature>
<name>A0AA39FVP6_9HYME</name>
<feature type="binding site" evidence="5">
    <location>
        <begin position="262"/>
        <end position="264"/>
    </location>
    <ligand>
        <name>NAD(+)</name>
        <dbReference type="ChEBI" id="CHEBI:57540"/>
    </ligand>
</feature>
<evidence type="ECO:0000313" key="8">
    <source>
        <dbReference type="EMBL" id="KAK0176451.1"/>
    </source>
</evidence>
<feature type="binding site" evidence="5 6">
    <location>
        <position position="225"/>
    </location>
    <ligand>
        <name>Zn(2+)</name>
        <dbReference type="ChEBI" id="CHEBI:29105"/>
    </ligand>
</feature>
<sequence length="329" mass="37003">MMYFPNILFHTNSHIATTLVKLFSGAKSYSNLAFVPKHIPPNPDDLNRFQHFLENSGLLCVLTGAGISTESGIPDYRSEGVGLYATSNRRPVLYQDFRSKEHIRRRYWARNYIGWPRFSNFQPNNVHKVLKYLEDYNRVSCIVTQNVDGLHSKAGSRNIIELHGTAHTVMCLSCDEKISRHDFQKVLNELNPTVNAVSQEIRPDGDVELTEEQMEGFTLPSCKNCNGILKPDIVFFGDNVAKRVVERVQSEVNNADALLVLGTSLTTFSGYRIVLQAIEAKKPIAIVNIGETRADKHANVKIESRCGDVLTKTFTMLNSNNSNNNIKLS</sequence>
<dbReference type="InterPro" id="IPR026590">
    <property type="entry name" value="Ssirtuin_cat_dom"/>
</dbReference>
<dbReference type="GO" id="GO:0070403">
    <property type="term" value="F:NAD+ binding"/>
    <property type="evidence" value="ECO:0007669"/>
    <property type="project" value="UniProtKB-UniRule"/>
</dbReference>
<evidence type="ECO:0000256" key="4">
    <source>
        <dbReference type="ARBA" id="ARBA00023027"/>
    </source>
</evidence>
<evidence type="ECO:0000256" key="5">
    <source>
        <dbReference type="HAMAP-Rule" id="MF_03161"/>
    </source>
</evidence>
<keyword evidence="1 5" id="KW-0808">Transferase</keyword>
<organism evidence="8 9">
    <name type="scientific">Microctonus aethiopoides</name>
    <dbReference type="NCBI Taxonomy" id="144406"/>
    <lineage>
        <taxon>Eukaryota</taxon>
        <taxon>Metazoa</taxon>
        <taxon>Ecdysozoa</taxon>
        <taxon>Arthropoda</taxon>
        <taxon>Hexapoda</taxon>
        <taxon>Insecta</taxon>
        <taxon>Pterygota</taxon>
        <taxon>Neoptera</taxon>
        <taxon>Endopterygota</taxon>
        <taxon>Hymenoptera</taxon>
        <taxon>Apocrita</taxon>
        <taxon>Ichneumonoidea</taxon>
        <taxon>Braconidae</taxon>
        <taxon>Euphorinae</taxon>
        <taxon>Microctonus</taxon>
    </lineage>
</organism>
<comment type="caution">
    <text evidence="8">The sequence shown here is derived from an EMBL/GenBank/DDBJ whole genome shotgun (WGS) entry which is preliminary data.</text>
</comment>
<proteinExistence type="inferred from homology"/>
<keyword evidence="9" id="KW-1185">Reference proteome</keyword>
<evidence type="ECO:0000256" key="6">
    <source>
        <dbReference type="PROSITE-ProRule" id="PRU00236"/>
    </source>
</evidence>
<comment type="subcellular location">
    <subcellularLocation>
        <location evidence="5">Mitochondrion matrix</location>
    </subcellularLocation>
</comment>
<evidence type="ECO:0000259" key="7">
    <source>
        <dbReference type="PROSITE" id="PS50305"/>
    </source>
</evidence>
<gene>
    <name evidence="8" type="ORF">PV328_000583</name>
</gene>
<dbReference type="InterPro" id="IPR026591">
    <property type="entry name" value="Sirtuin_cat_small_dom_sf"/>
</dbReference>
<reference evidence="8" key="2">
    <citation type="submission" date="2023-03" db="EMBL/GenBank/DDBJ databases">
        <authorList>
            <person name="Inwood S.N."/>
            <person name="Skelly J.G."/>
            <person name="Guhlin J."/>
            <person name="Harrop T.W.R."/>
            <person name="Goldson S.G."/>
            <person name="Dearden P.K."/>
        </authorList>
    </citation>
    <scope>NUCLEOTIDE SEQUENCE</scope>
    <source>
        <strain evidence="8">Irish</strain>
        <tissue evidence="8">Whole body</tissue>
    </source>
</reference>
<dbReference type="GO" id="GO:0008270">
    <property type="term" value="F:zinc ion binding"/>
    <property type="evidence" value="ECO:0007669"/>
    <property type="project" value="UniProtKB-UniRule"/>
</dbReference>
<dbReference type="SUPFAM" id="SSF52467">
    <property type="entry name" value="DHS-like NAD/FAD-binding domain"/>
    <property type="match status" value="1"/>
</dbReference>
<dbReference type="EMBL" id="JAQQBS010000001">
    <property type="protein sequence ID" value="KAK0176451.1"/>
    <property type="molecule type" value="Genomic_DNA"/>
</dbReference>
<protein>
    <recommendedName>
        <fullName evidence="5">NAD-dependent protein deacylase</fullName>
        <ecNumber evidence="5">2.3.1.-</ecNumber>
    </recommendedName>
    <alternativeName>
        <fullName evidence="5">Regulatory protein SIR2 homolog</fullName>
    </alternativeName>
</protein>
<dbReference type="Gene3D" id="3.30.1600.10">
    <property type="entry name" value="SIR2/SIRT2 'Small Domain"/>
    <property type="match status" value="1"/>
</dbReference>
<dbReference type="Proteomes" id="UP001168990">
    <property type="component" value="Unassembled WGS sequence"/>
</dbReference>
<dbReference type="AlphaFoldDB" id="A0AA39FVP6"/>
<dbReference type="Gene3D" id="3.40.50.1220">
    <property type="entry name" value="TPP-binding domain"/>
    <property type="match status" value="1"/>
</dbReference>
<comment type="cofactor">
    <cofactor evidence="5">
        <name>Zn(2+)</name>
        <dbReference type="ChEBI" id="CHEBI:29105"/>
    </cofactor>
    <text evidence="5">Binds 1 zinc ion per subunit.</text>
</comment>
<dbReference type="InterPro" id="IPR026587">
    <property type="entry name" value="Sirtuin_class_II"/>
</dbReference>
<evidence type="ECO:0000256" key="2">
    <source>
        <dbReference type="ARBA" id="ARBA00022723"/>
    </source>
</evidence>
<feature type="binding site" evidence="5">
    <location>
        <begin position="64"/>
        <end position="84"/>
    </location>
    <ligand>
        <name>NAD(+)</name>
        <dbReference type="ChEBI" id="CHEBI:57540"/>
    </ligand>
</feature>
<evidence type="ECO:0000256" key="1">
    <source>
        <dbReference type="ARBA" id="ARBA00022679"/>
    </source>
</evidence>
<dbReference type="InterPro" id="IPR050134">
    <property type="entry name" value="NAD-dep_sirtuin_deacylases"/>
</dbReference>